<dbReference type="CDD" id="cd02513">
    <property type="entry name" value="CMP-NeuAc_Synthase"/>
    <property type="match status" value="1"/>
</dbReference>
<dbReference type="InterPro" id="IPR029044">
    <property type="entry name" value="Nucleotide-diphossugar_trans"/>
</dbReference>
<evidence type="ECO:0000313" key="1">
    <source>
        <dbReference type="EMBL" id="MFD0864113.1"/>
    </source>
</evidence>
<dbReference type="Proteomes" id="UP001596978">
    <property type="component" value="Unassembled WGS sequence"/>
</dbReference>
<keyword evidence="1" id="KW-0808">Transferase</keyword>
<dbReference type="RefSeq" id="WP_386411144.1">
    <property type="nucleotide sequence ID" value="NZ_JBHTJH010000025.1"/>
</dbReference>
<name>A0ABW3D298_9FLAO</name>
<gene>
    <name evidence="1" type="ORF">ACFQ1M_18000</name>
</gene>
<dbReference type="Pfam" id="PF02348">
    <property type="entry name" value="CTP_transf_3"/>
    <property type="match status" value="1"/>
</dbReference>
<dbReference type="PANTHER" id="PTHR21485">
    <property type="entry name" value="HAD SUPERFAMILY MEMBERS CMAS AND KDSC"/>
    <property type="match status" value="1"/>
</dbReference>
<protein>
    <submittedName>
        <fullName evidence="1">Cytidylyltransferase domain-containing protein</fullName>
    </submittedName>
</protein>
<evidence type="ECO:0000313" key="2">
    <source>
        <dbReference type="Proteomes" id="UP001596978"/>
    </source>
</evidence>
<keyword evidence="1" id="KW-0548">Nucleotidyltransferase</keyword>
<reference evidence="2" key="1">
    <citation type="journal article" date="2019" name="Int. J. Syst. Evol. Microbiol.">
        <title>The Global Catalogue of Microorganisms (GCM) 10K type strain sequencing project: providing services to taxonomists for standard genome sequencing and annotation.</title>
        <authorList>
            <consortium name="The Broad Institute Genomics Platform"/>
            <consortium name="The Broad Institute Genome Sequencing Center for Infectious Disease"/>
            <person name="Wu L."/>
            <person name="Ma J."/>
        </authorList>
    </citation>
    <scope>NUCLEOTIDE SEQUENCE [LARGE SCALE GENOMIC DNA]</scope>
    <source>
        <strain evidence="2">CCUG 62952</strain>
    </source>
</reference>
<dbReference type="GO" id="GO:0016779">
    <property type="term" value="F:nucleotidyltransferase activity"/>
    <property type="evidence" value="ECO:0007669"/>
    <property type="project" value="UniProtKB-KW"/>
</dbReference>
<organism evidence="1 2">
    <name type="scientific">Sungkyunkwania multivorans</name>
    <dbReference type="NCBI Taxonomy" id="1173618"/>
    <lineage>
        <taxon>Bacteria</taxon>
        <taxon>Pseudomonadati</taxon>
        <taxon>Bacteroidota</taxon>
        <taxon>Flavobacteriia</taxon>
        <taxon>Flavobacteriales</taxon>
        <taxon>Flavobacteriaceae</taxon>
        <taxon>Sungkyunkwania</taxon>
    </lineage>
</organism>
<accession>A0ABW3D298</accession>
<dbReference type="PANTHER" id="PTHR21485:SF3">
    <property type="entry name" value="N-ACYLNEURAMINATE CYTIDYLYLTRANSFERASE"/>
    <property type="match status" value="1"/>
</dbReference>
<dbReference type="SUPFAM" id="SSF53448">
    <property type="entry name" value="Nucleotide-diphospho-sugar transferases"/>
    <property type="match status" value="1"/>
</dbReference>
<proteinExistence type="predicted"/>
<dbReference type="EMBL" id="JBHTJH010000025">
    <property type="protein sequence ID" value="MFD0864113.1"/>
    <property type="molecule type" value="Genomic_DNA"/>
</dbReference>
<comment type="caution">
    <text evidence="1">The sequence shown here is derived from an EMBL/GenBank/DDBJ whole genome shotgun (WGS) entry which is preliminary data.</text>
</comment>
<dbReference type="InterPro" id="IPR003329">
    <property type="entry name" value="Cytidylyl_trans"/>
</dbReference>
<sequence length="232" mass="25543">MRVLGLIPARGGSKGIPGKNLKVLGGKPLLQFTAETALASRMLSKVVLSSDDSDIMHAAASMGIEVPYKRPAELAQDQTPTLPVVQHAISYYEGQGEYFDAVCLLQVTSPFRTTALLDAAVKKFIAHKLDSLVSVLKVPHEFNPHWTFKADDSGLLTIATGDEQLIPRRQELPDAYHRDGSIYITRTPVIMEQQSLYGSKMGFIESSPENHVNIDTIADWKKAEELLKLNSK</sequence>
<dbReference type="Gene3D" id="3.90.550.10">
    <property type="entry name" value="Spore Coat Polysaccharide Biosynthesis Protein SpsA, Chain A"/>
    <property type="match status" value="1"/>
</dbReference>
<dbReference type="InterPro" id="IPR050793">
    <property type="entry name" value="CMP-NeuNAc_synthase"/>
</dbReference>
<keyword evidence="2" id="KW-1185">Reference proteome</keyword>